<dbReference type="Proteomes" id="UP001156905">
    <property type="component" value="Unassembled WGS sequence"/>
</dbReference>
<comment type="similarity">
    <text evidence="1">Belongs to the leucine-binding protein family.</text>
</comment>
<name>A0ABQ6AVM2_9BRAD</name>
<dbReference type="PANTHER" id="PTHR47151:SF2">
    <property type="entry name" value="AMINO ACID BINDING PROTEIN"/>
    <property type="match status" value="1"/>
</dbReference>
<feature type="domain" description="Leucine-binding protein" evidence="3">
    <location>
        <begin position="47"/>
        <end position="383"/>
    </location>
</feature>
<dbReference type="CDD" id="cd06340">
    <property type="entry name" value="PBP1_ABC_ligand_binding-like"/>
    <property type="match status" value="1"/>
</dbReference>
<dbReference type="EMBL" id="BSOW01000009">
    <property type="protein sequence ID" value="GLR86262.1"/>
    <property type="molecule type" value="Genomic_DNA"/>
</dbReference>
<protein>
    <submittedName>
        <fullName evidence="4">ABC transporter substrate-binding protein</fullName>
    </submittedName>
</protein>
<evidence type="ECO:0000259" key="3">
    <source>
        <dbReference type="Pfam" id="PF13458"/>
    </source>
</evidence>
<organism evidence="4 5">
    <name type="scientific">Bradyrhizobium iriomotense</name>
    <dbReference type="NCBI Taxonomy" id="441950"/>
    <lineage>
        <taxon>Bacteria</taxon>
        <taxon>Pseudomonadati</taxon>
        <taxon>Pseudomonadota</taxon>
        <taxon>Alphaproteobacteria</taxon>
        <taxon>Hyphomicrobiales</taxon>
        <taxon>Nitrobacteraceae</taxon>
        <taxon>Bradyrhizobium</taxon>
    </lineage>
</organism>
<evidence type="ECO:0000313" key="4">
    <source>
        <dbReference type="EMBL" id="GLR86262.1"/>
    </source>
</evidence>
<sequence length="451" mass="48631">MRMRMAARLVPGLMVLGPIVLGLIVPGLMVAIAATGLAASAQAQDKKIKIGVIFDLTGPLAGGGSELEYIGTKIILDQFAKSGVEGYTVEAVYADAQSKPDVAINESVRLLEQEKVDMVLGFFSSAQCVPVAARVEQLKKFMWMTTCISSAVVADKNYKYVFRPQASGDQFGMMTMDFIAQNSKEKFGKEPKDLRVAIIHEDGAYGVDVAKGNEAGARKAGFNVVLKEGYSATAPDLSALVTKLKRAKPDVIFHTGYNPDITLLLRQAREQGLKFGALMGHGAGYGVYEKLKEGMGADANNIFNTDPISIWLANQKTMDPKLAPVIKMVGEEFDKIKPGVAIRSAHVGIGASNTYVFMADVLPRAIKKYGGIDPDALRKAALDTDIPEGGTMLGFGVKFYGEGTPMAGQNERSFPVVIQYLDDKSYVVWPKSQAQREAVLPLPKGSTYSNQ</sequence>
<evidence type="ECO:0000256" key="2">
    <source>
        <dbReference type="ARBA" id="ARBA00022729"/>
    </source>
</evidence>
<proteinExistence type="inferred from homology"/>
<keyword evidence="2" id="KW-0732">Signal</keyword>
<dbReference type="Pfam" id="PF13458">
    <property type="entry name" value="Peripla_BP_6"/>
    <property type="match status" value="1"/>
</dbReference>
<gene>
    <name evidence="4" type="ORF">GCM10007857_29730</name>
</gene>
<dbReference type="Gene3D" id="3.40.50.2300">
    <property type="match status" value="2"/>
</dbReference>
<dbReference type="SUPFAM" id="SSF53822">
    <property type="entry name" value="Periplasmic binding protein-like I"/>
    <property type="match status" value="1"/>
</dbReference>
<comment type="caution">
    <text evidence="4">The sequence shown here is derived from an EMBL/GenBank/DDBJ whole genome shotgun (WGS) entry which is preliminary data.</text>
</comment>
<evidence type="ECO:0000313" key="5">
    <source>
        <dbReference type="Proteomes" id="UP001156905"/>
    </source>
</evidence>
<evidence type="ECO:0000256" key="1">
    <source>
        <dbReference type="ARBA" id="ARBA00010062"/>
    </source>
</evidence>
<dbReference type="InterPro" id="IPR028081">
    <property type="entry name" value="Leu-bd"/>
</dbReference>
<dbReference type="InterPro" id="IPR028082">
    <property type="entry name" value="Peripla_BP_I"/>
</dbReference>
<reference evidence="5" key="1">
    <citation type="journal article" date="2019" name="Int. J. Syst. Evol. Microbiol.">
        <title>The Global Catalogue of Microorganisms (GCM) 10K type strain sequencing project: providing services to taxonomists for standard genome sequencing and annotation.</title>
        <authorList>
            <consortium name="The Broad Institute Genomics Platform"/>
            <consortium name="The Broad Institute Genome Sequencing Center for Infectious Disease"/>
            <person name="Wu L."/>
            <person name="Ma J."/>
        </authorList>
    </citation>
    <scope>NUCLEOTIDE SEQUENCE [LARGE SCALE GENOMIC DNA]</scope>
    <source>
        <strain evidence="5">NBRC 102520</strain>
    </source>
</reference>
<accession>A0ABQ6AVM2</accession>
<dbReference type="RefSeq" id="WP_284266454.1">
    <property type="nucleotide sequence ID" value="NZ_BSOW01000009.1"/>
</dbReference>
<dbReference type="PANTHER" id="PTHR47151">
    <property type="entry name" value="LEU/ILE/VAL-BINDING ABC TRANSPORTER SUBUNIT"/>
    <property type="match status" value="1"/>
</dbReference>
<keyword evidence="5" id="KW-1185">Reference proteome</keyword>